<comment type="caution">
    <text evidence="1">The sequence shown here is derived from an EMBL/GenBank/DDBJ whole genome shotgun (WGS) entry which is preliminary data.</text>
</comment>
<proteinExistence type="predicted"/>
<dbReference type="RefSeq" id="WP_267539585.1">
    <property type="nucleotide sequence ID" value="NZ_JAPNKA010000001.1"/>
</dbReference>
<protein>
    <recommendedName>
        <fullName evidence="3">Ligand-binding SRPBCC domain-containing protein</fullName>
    </recommendedName>
</protein>
<dbReference type="InterPro" id="IPR023393">
    <property type="entry name" value="START-like_dom_sf"/>
</dbReference>
<evidence type="ECO:0008006" key="3">
    <source>
        <dbReference type="Google" id="ProtNLM"/>
    </source>
</evidence>
<keyword evidence="2" id="KW-1185">Reference proteome</keyword>
<dbReference type="Proteomes" id="UP001207654">
    <property type="component" value="Unassembled WGS sequence"/>
</dbReference>
<dbReference type="SUPFAM" id="SSF55961">
    <property type="entry name" value="Bet v1-like"/>
    <property type="match status" value="1"/>
</dbReference>
<evidence type="ECO:0000313" key="2">
    <source>
        <dbReference type="Proteomes" id="UP001207654"/>
    </source>
</evidence>
<sequence length="162" mass="18861">MSGPAREYGFSLSSELRAPPEEVWSHATDMQGVNREFFPLVRMTWPGPDSRLHAPPALGQRMFRSWILLFGLLPIDYDDLSLAEFEPGRRFLECSVMFSQKQWVHERIVTPTTTGCRLTDSVRFIPRLRALGALQLAVFRLSFRWRHRNLRRLFSRGQRKAA</sequence>
<gene>
    <name evidence="1" type="ORF">OV287_41590</name>
</gene>
<name>A0ABT4AI13_9BACT</name>
<evidence type="ECO:0000313" key="1">
    <source>
        <dbReference type="EMBL" id="MCY1080961.1"/>
    </source>
</evidence>
<accession>A0ABT4AI13</accession>
<dbReference type="Gene3D" id="3.30.530.20">
    <property type="match status" value="1"/>
</dbReference>
<organism evidence="1 2">
    <name type="scientific">Archangium lansingense</name>
    <dbReference type="NCBI Taxonomy" id="2995310"/>
    <lineage>
        <taxon>Bacteria</taxon>
        <taxon>Pseudomonadati</taxon>
        <taxon>Myxococcota</taxon>
        <taxon>Myxococcia</taxon>
        <taxon>Myxococcales</taxon>
        <taxon>Cystobacterineae</taxon>
        <taxon>Archangiaceae</taxon>
        <taxon>Archangium</taxon>
    </lineage>
</organism>
<dbReference type="EMBL" id="JAPNKA010000001">
    <property type="protein sequence ID" value="MCY1080961.1"/>
    <property type="molecule type" value="Genomic_DNA"/>
</dbReference>
<reference evidence="1 2" key="1">
    <citation type="submission" date="2022-11" db="EMBL/GenBank/DDBJ databases">
        <title>Minimal conservation of predation-associated metabolite biosynthetic gene clusters underscores biosynthetic potential of Myxococcota including descriptions for ten novel species: Archangium lansinium sp. nov., Myxococcus landrumus sp. nov., Nannocystis bai.</title>
        <authorList>
            <person name="Ahearne A."/>
            <person name="Stevens C."/>
            <person name="Phillips K."/>
        </authorList>
    </citation>
    <scope>NUCLEOTIDE SEQUENCE [LARGE SCALE GENOMIC DNA]</scope>
    <source>
        <strain evidence="1 2">MIWBW</strain>
    </source>
</reference>